<sequence length="256" mass="27670">MDLQKLFDLNGQKALITGAARGIGKSMALALAGAGADVVLILRNTHQKETANAIEALGRQCWIFECDLGEKDCVKKAVADILAAHRIDILVNAAGIMRRSPASEYDDEIYDEVMQVNIATPFVLCREVGKYWIANQISGRIINVASLASFQGGINMAGYAVSKGGIAMLTKSLSNEWAAHGVRVNAIAPGYIATDMNIDTRTNMDSTYYNSITQRIPSGRWGSPDDFQGIVIFLASRASSYMTGQILTVDGGWMAR</sequence>
<dbReference type="AlphaFoldDB" id="A0AAQ3MB40"/>
<dbReference type="PANTHER" id="PTHR42760">
    <property type="entry name" value="SHORT-CHAIN DEHYDROGENASES/REDUCTASES FAMILY MEMBER"/>
    <property type="match status" value="1"/>
</dbReference>
<evidence type="ECO:0000313" key="4">
    <source>
        <dbReference type="EMBL" id="WPH01667.1"/>
    </source>
</evidence>
<dbReference type="Pfam" id="PF13561">
    <property type="entry name" value="adh_short_C2"/>
    <property type="match status" value="1"/>
</dbReference>
<dbReference type="Proteomes" id="UP001303373">
    <property type="component" value="Chromosome 6"/>
</dbReference>
<comment type="similarity">
    <text evidence="1">Belongs to the short-chain dehydrogenases/reductases (SDR) family.</text>
</comment>
<gene>
    <name evidence="4" type="ORF">R9X50_00451800</name>
</gene>
<evidence type="ECO:0000256" key="2">
    <source>
        <dbReference type="ARBA" id="ARBA00022857"/>
    </source>
</evidence>
<dbReference type="PRINTS" id="PR00081">
    <property type="entry name" value="GDHRDH"/>
</dbReference>
<keyword evidence="2" id="KW-0521">NADP</keyword>
<accession>A0AAQ3MB40</accession>
<name>A0AAQ3MB40_9PEZI</name>
<protein>
    <recommendedName>
        <fullName evidence="6">2-deoxy-D-gluconate 3-dehydrogenase</fullName>
    </recommendedName>
</protein>
<dbReference type="PRINTS" id="PR00080">
    <property type="entry name" value="SDRFAMILY"/>
</dbReference>
<evidence type="ECO:0000313" key="5">
    <source>
        <dbReference type="Proteomes" id="UP001303373"/>
    </source>
</evidence>
<evidence type="ECO:0000256" key="3">
    <source>
        <dbReference type="ARBA" id="ARBA00023002"/>
    </source>
</evidence>
<organism evidence="4 5">
    <name type="scientific">Acrodontium crateriforme</name>
    <dbReference type="NCBI Taxonomy" id="150365"/>
    <lineage>
        <taxon>Eukaryota</taxon>
        <taxon>Fungi</taxon>
        <taxon>Dikarya</taxon>
        <taxon>Ascomycota</taxon>
        <taxon>Pezizomycotina</taxon>
        <taxon>Dothideomycetes</taxon>
        <taxon>Dothideomycetidae</taxon>
        <taxon>Mycosphaerellales</taxon>
        <taxon>Teratosphaeriaceae</taxon>
        <taxon>Acrodontium</taxon>
    </lineage>
</organism>
<dbReference type="Gene3D" id="3.40.50.720">
    <property type="entry name" value="NAD(P)-binding Rossmann-like Domain"/>
    <property type="match status" value="1"/>
</dbReference>
<dbReference type="InterPro" id="IPR020904">
    <property type="entry name" value="Sc_DH/Rdtase_CS"/>
</dbReference>
<keyword evidence="5" id="KW-1185">Reference proteome</keyword>
<dbReference type="FunFam" id="3.40.50.720:FF:000084">
    <property type="entry name" value="Short-chain dehydrogenase reductase"/>
    <property type="match status" value="1"/>
</dbReference>
<evidence type="ECO:0000256" key="1">
    <source>
        <dbReference type="ARBA" id="ARBA00006484"/>
    </source>
</evidence>
<evidence type="ECO:0008006" key="6">
    <source>
        <dbReference type="Google" id="ProtNLM"/>
    </source>
</evidence>
<dbReference type="InterPro" id="IPR036291">
    <property type="entry name" value="NAD(P)-bd_dom_sf"/>
</dbReference>
<keyword evidence="3" id="KW-0560">Oxidoreductase</keyword>
<reference evidence="4 5" key="1">
    <citation type="submission" date="2023-11" db="EMBL/GenBank/DDBJ databases">
        <title>An acidophilic fungus is an integral part of prey digestion in a carnivorous sundew plant.</title>
        <authorList>
            <person name="Tsai I.J."/>
        </authorList>
    </citation>
    <scope>NUCLEOTIDE SEQUENCE [LARGE SCALE GENOMIC DNA]</scope>
    <source>
        <strain evidence="4">169a</strain>
    </source>
</reference>
<dbReference type="EMBL" id="CP138585">
    <property type="protein sequence ID" value="WPH01667.1"/>
    <property type="molecule type" value="Genomic_DNA"/>
</dbReference>
<dbReference type="PANTHER" id="PTHR42760:SF5">
    <property type="entry name" value="2-DEHYDRO-3-DEOXY-D-GLUCONATE 5-DEHYDROGENASE"/>
    <property type="match status" value="1"/>
</dbReference>
<dbReference type="PROSITE" id="PS00061">
    <property type="entry name" value="ADH_SHORT"/>
    <property type="match status" value="1"/>
</dbReference>
<dbReference type="GO" id="GO:0016616">
    <property type="term" value="F:oxidoreductase activity, acting on the CH-OH group of donors, NAD or NADP as acceptor"/>
    <property type="evidence" value="ECO:0007669"/>
    <property type="project" value="TreeGrafter"/>
</dbReference>
<proteinExistence type="inferred from homology"/>
<dbReference type="SUPFAM" id="SSF51735">
    <property type="entry name" value="NAD(P)-binding Rossmann-fold domains"/>
    <property type="match status" value="1"/>
</dbReference>
<dbReference type="InterPro" id="IPR002347">
    <property type="entry name" value="SDR_fam"/>
</dbReference>